<dbReference type="GO" id="GO:0009088">
    <property type="term" value="P:threonine biosynthetic process"/>
    <property type="evidence" value="ECO:0007669"/>
    <property type="project" value="UniProtKB-UniPathway"/>
</dbReference>
<feature type="domain" description="ACT" evidence="28">
    <location>
        <begin position="399"/>
        <end position="472"/>
    </location>
</feature>
<dbReference type="InterPro" id="IPR036291">
    <property type="entry name" value="NAD(P)-bd_dom_sf"/>
</dbReference>
<comment type="catalytic activity">
    <reaction evidence="26">
        <text>L-homoserine + NADP(+) = L-aspartate 4-semialdehyde + NADPH + H(+)</text>
        <dbReference type="Rhea" id="RHEA:15761"/>
        <dbReference type="ChEBI" id="CHEBI:15378"/>
        <dbReference type="ChEBI" id="CHEBI:57476"/>
        <dbReference type="ChEBI" id="CHEBI:57783"/>
        <dbReference type="ChEBI" id="CHEBI:58349"/>
        <dbReference type="ChEBI" id="CHEBI:537519"/>
        <dbReference type="EC" id="1.1.1.3"/>
    </reaction>
    <physiologicalReaction direction="right-to-left" evidence="26">
        <dbReference type="Rhea" id="RHEA:15763"/>
    </physiologicalReaction>
</comment>
<dbReference type="Pfam" id="PF22468">
    <property type="entry name" value="ACT_9"/>
    <property type="match status" value="2"/>
</dbReference>
<dbReference type="InterPro" id="IPR054352">
    <property type="entry name" value="ACT_Aspartokinase"/>
</dbReference>
<evidence type="ECO:0000256" key="15">
    <source>
        <dbReference type="ARBA" id="ARBA00022777"/>
    </source>
</evidence>
<evidence type="ECO:0000256" key="2">
    <source>
        <dbReference type="ARBA" id="ARBA00004766"/>
    </source>
</evidence>
<dbReference type="PANTHER" id="PTHR43070:SF3">
    <property type="entry name" value="HOMOSERINE DEHYDROGENASE"/>
    <property type="match status" value="1"/>
</dbReference>
<dbReference type="GO" id="GO:0009089">
    <property type="term" value="P:lysine biosynthetic process via diaminopimelate"/>
    <property type="evidence" value="ECO:0007669"/>
    <property type="project" value="UniProtKB-UniPathway"/>
</dbReference>
<keyword evidence="18 29" id="KW-0560">Oxidoreductase</keyword>
<keyword evidence="10" id="KW-0028">Amino-acid biosynthesis</keyword>
<accession>A0A504JDT4</accession>
<dbReference type="Gene3D" id="3.30.2130.10">
    <property type="entry name" value="VC0802-like"/>
    <property type="match status" value="1"/>
</dbReference>
<gene>
    <name evidence="29" type="primary">thrA</name>
    <name evidence="29" type="ORF">FHK87_01850</name>
</gene>
<dbReference type="NCBIfam" id="NF006959">
    <property type="entry name" value="PRK09436.1"/>
    <property type="match status" value="1"/>
</dbReference>
<dbReference type="FunFam" id="3.30.2130.10:FF:000001">
    <property type="entry name" value="Bifunctional aspartokinase/homoserine dehydrogenase"/>
    <property type="match status" value="1"/>
</dbReference>
<evidence type="ECO:0000259" key="28">
    <source>
        <dbReference type="PROSITE" id="PS51671"/>
    </source>
</evidence>
<evidence type="ECO:0000256" key="19">
    <source>
        <dbReference type="ARBA" id="ARBA00023027"/>
    </source>
</evidence>
<evidence type="ECO:0000256" key="3">
    <source>
        <dbReference type="ARBA" id="ARBA00004986"/>
    </source>
</evidence>
<dbReference type="InterPro" id="IPR005106">
    <property type="entry name" value="Asp/hSer_DH_NAD-bd"/>
</dbReference>
<dbReference type="PROSITE" id="PS51671">
    <property type="entry name" value="ACT"/>
    <property type="match status" value="1"/>
</dbReference>
<evidence type="ECO:0000256" key="5">
    <source>
        <dbReference type="ARBA" id="ARBA00005062"/>
    </source>
</evidence>
<dbReference type="CDD" id="cd04922">
    <property type="entry name" value="ACT_AKi-HSDH-ThrA_2"/>
    <property type="match status" value="1"/>
</dbReference>
<dbReference type="CDD" id="cd04243">
    <property type="entry name" value="AAK_AK-HSDH-like"/>
    <property type="match status" value="1"/>
</dbReference>
<dbReference type="GO" id="GO:0005524">
    <property type="term" value="F:ATP binding"/>
    <property type="evidence" value="ECO:0007669"/>
    <property type="project" value="UniProtKB-KW"/>
</dbReference>
<dbReference type="GO" id="GO:0009090">
    <property type="term" value="P:homoserine biosynthetic process"/>
    <property type="evidence" value="ECO:0007669"/>
    <property type="project" value="UniProtKB-ARBA"/>
</dbReference>
<dbReference type="EMBL" id="VFWZ01000001">
    <property type="protein sequence ID" value="TPN88987.1"/>
    <property type="molecule type" value="Genomic_DNA"/>
</dbReference>
<dbReference type="PROSITE" id="PS00324">
    <property type="entry name" value="ASPARTOKINASE"/>
    <property type="match status" value="1"/>
</dbReference>
<comment type="similarity">
    <text evidence="8">In the N-terminal section; belongs to the aspartokinase family.</text>
</comment>
<evidence type="ECO:0000256" key="22">
    <source>
        <dbReference type="ARBA" id="ARBA00023167"/>
    </source>
</evidence>
<dbReference type="NCBIfam" id="TIGR00657">
    <property type="entry name" value="asp_kinases"/>
    <property type="match status" value="1"/>
</dbReference>
<dbReference type="GO" id="GO:0009086">
    <property type="term" value="P:methionine biosynthetic process"/>
    <property type="evidence" value="ECO:0007669"/>
    <property type="project" value="UniProtKB-KW"/>
</dbReference>
<reference evidence="29 30" key="1">
    <citation type="submission" date="2019-06" db="EMBL/GenBank/DDBJ databases">
        <authorList>
            <person name="Meng X."/>
        </authorList>
    </citation>
    <scope>NUCLEOTIDE SEQUENCE [LARGE SCALE GENOMIC DNA]</scope>
    <source>
        <strain evidence="29 30">M625</strain>
    </source>
</reference>
<protein>
    <submittedName>
        <fullName evidence="29">Bifunctional aspartate kinase/homoserine dehydrogenase I</fullName>
        <ecNumber evidence="29">1.1.1.3</ecNumber>
        <ecNumber evidence="29">2.7.2.4</ecNumber>
    </submittedName>
</protein>
<dbReference type="GO" id="GO:0004412">
    <property type="term" value="F:homoserine dehydrogenase activity"/>
    <property type="evidence" value="ECO:0007669"/>
    <property type="project" value="UniProtKB-EC"/>
</dbReference>
<dbReference type="Gene3D" id="1.20.120.1320">
    <property type="entry name" value="Aspartokinase, catalytic domain"/>
    <property type="match status" value="1"/>
</dbReference>
<keyword evidence="11 29" id="KW-0808">Transferase</keyword>
<comment type="pathway">
    <text evidence="4">Amino-acid biosynthesis; L-threonine biosynthesis; L-threonine from L-aspartate: step 3/5.</text>
</comment>
<evidence type="ECO:0000256" key="24">
    <source>
        <dbReference type="ARBA" id="ARBA00044938"/>
    </source>
</evidence>
<comment type="cofactor">
    <cofactor evidence="1">
        <name>a metal cation</name>
        <dbReference type="ChEBI" id="CHEBI:25213"/>
    </cofactor>
</comment>
<evidence type="ECO:0000256" key="11">
    <source>
        <dbReference type="ARBA" id="ARBA00022679"/>
    </source>
</evidence>
<evidence type="ECO:0000256" key="27">
    <source>
        <dbReference type="ARBA" id="ARBA00049031"/>
    </source>
</evidence>
<dbReference type="GO" id="GO:0050661">
    <property type="term" value="F:NADP binding"/>
    <property type="evidence" value="ECO:0007669"/>
    <property type="project" value="InterPro"/>
</dbReference>
<dbReference type="OrthoDB" id="9799110at2"/>
<evidence type="ECO:0000256" key="21">
    <source>
        <dbReference type="ARBA" id="ARBA00023154"/>
    </source>
</evidence>
<dbReference type="InterPro" id="IPR045865">
    <property type="entry name" value="ACT-like_dom_sf"/>
</dbReference>
<dbReference type="Gene3D" id="3.40.50.720">
    <property type="entry name" value="NAD(P)-binding Rossmann-like Domain"/>
    <property type="match status" value="1"/>
</dbReference>
<evidence type="ECO:0000313" key="29">
    <source>
        <dbReference type="EMBL" id="TPN88987.1"/>
    </source>
</evidence>
<evidence type="ECO:0000256" key="12">
    <source>
        <dbReference type="ARBA" id="ARBA00022697"/>
    </source>
</evidence>
<dbReference type="UniPathway" id="UPA00051">
    <property type="reaction ID" value="UER00462"/>
</dbReference>
<dbReference type="FunFam" id="3.30.360.10:FF:000006">
    <property type="entry name" value="Bifunctional aspartokinase/homoserine dehydrogenase"/>
    <property type="match status" value="1"/>
</dbReference>
<organism evidence="29 30">
    <name type="scientific">Aquimarina algicola</name>
    <dbReference type="NCBI Taxonomy" id="2589995"/>
    <lineage>
        <taxon>Bacteria</taxon>
        <taxon>Pseudomonadati</taxon>
        <taxon>Bacteroidota</taxon>
        <taxon>Flavobacteriia</taxon>
        <taxon>Flavobacteriales</taxon>
        <taxon>Flavobacteriaceae</taxon>
        <taxon>Aquimarina</taxon>
    </lineage>
</organism>
<dbReference type="InterPro" id="IPR001341">
    <property type="entry name" value="Asp_kinase"/>
</dbReference>
<dbReference type="EC" id="1.1.1.3" evidence="29"/>
<keyword evidence="12" id="KW-0791">Threonine biosynthesis</keyword>
<keyword evidence="16" id="KW-0067">ATP-binding</keyword>
<evidence type="ECO:0000256" key="16">
    <source>
        <dbReference type="ARBA" id="ARBA00022840"/>
    </source>
</evidence>
<dbReference type="UniPathway" id="UPA00034">
    <property type="reaction ID" value="UER00015"/>
</dbReference>
<keyword evidence="19" id="KW-0520">NAD</keyword>
<keyword evidence="20" id="KW-0915">Sodium</keyword>
<proteinExistence type="inferred from homology"/>
<comment type="catalytic activity">
    <reaction evidence="27">
        <text>L-homoserine + NAD(+) = L-aspartate 4-semialdehyde + NADH + H(+)</text>
        <dbReference type="Rhea" id="RHEA:15757"/>
        <dbReference type="ChEBI" id="CHEBI:15378"/>
        <dbReference type="ChEBI" id="CHEBI:57476"/>
        <dbReference type="ChEBI" id="CHEBI:57540"/>
        <dbReference type="ChEBI" id="CHEBI:57945"/>
        <dbReference type="ChEBI" id="CHEBI:537519"/>
        <dbReference type="EC" id="1.1.1.3"/>
    </reaction>
    <physiologicalReaction direction="right-to-left" evidence="27">
        <dbReference type="Rhea" id="RHEA:15759"/>
    </physiologicalReaction>
</comment>
<name>A0A504JDT4_9FLAO</name>
<keyword evidence="17" id="KW-0521">NADP</keyword>
<evidence type="ECO:0000313" key="30">
    <source>
        <dbReference type="Proteomes" id="UP000315540"/>
    </source>
</evidence>
<comment type="function">
    <text evidence="24">Bifunctional aspartate kinase and homoserine dehydrogenase that catalyzes the first and the third steps toward the synthesis of lysine, methionine and threonine from aspartate.</text>
</comment>
<evidence type="ECO:0000256" key="20">
    <source>
        <dbReference type="ARBA" id="ARBA00023053"/>
    </source>
</evidence>
<dbReference type="InterPro" id="IPR049638">
    <property type="entry name" value="AK-HD"/>
</dbReference>
<dbReference type="CDD" id="cd04921">
    <property type="entry name" value="ACT_AKi-HSDH-ThrA-like_1"/>
    <property type="match status" value="1"/>
</dbReference>
<keyword evidence="30" id="KW-1185">Reference proteome</keyword>
<sequence>MNVLKFGGSSVANAATIENVIEIIQKQSNSSPIYVVVSAMGGVTDLLLKAGKQASHNDEEYKNTLAEIEQRHFEAIKTLIPVLSQSAIISKVKSELNALESICEGIYLLSELSPKTIAVISSFGEMLSSYIISEAAKAKGLDITLKDSRDLIVKAENGKVAIHYNETNKRIQEFQKNNTHRVTLFPGFVARTQEGEPTTLGRGGSDFTAAILAAALEANELHIWTDVSGMYTANPKLVKQAKPVSHISYHEAMELSHFGAKVIYPPTIHPVLENNIPILIKNTFNPSDKGTLITRTVDDRKKPVTGISHIENIAIISLEGSGMVGIPGFSKRLFETLFLENINIILITQASSEHSICLAVEAEDAEKAKHVLDIAFEFEISKGKLDPVKIEHHAAIVALVGDNMYHHQGLSGKMFSTLGKNNVNIRAIAQGASEKNISVVIEKKDIKKALNVLHERFFEVKTKQLNLFITGVGNVGSKLLEQLEQQKEYLKNKLQLKIRVVGLSNSRKMIFDESGVNLKKWQEVLTSGETADATAFFNRAKEMNLRNSIFVDNTANPDIANVYKHYLKESMAVVTCNKIACADAYIHYEELQNLSRKFSASFLYETNVGAGLPIIDTLNNLIASGDNIHKIQAVLSGSLNFVFNNYKEDILFHDVVQQAKEEGYTEPDPKIDLSGVDVARKILILARESGKVMELEDIENDAFLPKETLNTKSVEEFFVSLQKNEEHFKAILQEASQKDCRLKYVAQYEDGKAKVGLQHIPADHPFYNLEGSDNIVLFYTDRYPQQPLIVKGAGAGAAVTASGIFADIIRIGKK</sequence>
<dbReference type="Gene3D" id="3.40.1160.10">
    <property type="entry name" value="Acetylglutamate kinase-like"/>
    <property type="match status" value="1"/>
</dbReference>
<dbReference type="Pfam" id="PF00696">
    <property type="entry name" value="AA_kinase"/>
    <property type="match status" value="1"/>
</dbReference>
<comment type="pathway">
    <text evidence="5">Amino-acid biosynthesis; L-methionine biosynthesis via de novo pathway; L-homoserine from L-aspartate: step 3/3.</text>
</comment>
<keyword evidence="21" id="KW-0457">Lysine biosynthesis</keyword>
<evidence type="ECO:0000256" key="23">
    <source>
        <dbReference type="ARBA" id="ARBA00023268"/>
    </source>
</evidence>
<evidence type="ECO:0000256" key="13">
    <source>
        <dbReference type="ARBA" id="ARBA00022723"/>
    </source>
</evidence>
<keyword evidence="13" id="KW-0479">Metal-binding</keyword>
<evidence type="ECO:0000256" key="6">
    <source>
        <dbReference type="ARBA" id="ARBA00005139"/>
    </source>
</evidence>
<dbReference type="GO" id="GO:0046872">
    <property type="term" value="F:metal ion binding"/>
    <property type="evidence" value="ECO:0007669"/>
    <property type="project" value="UniProtKB-KW"/>
</dbReference>
<dbReference type="InterPro" id="IPR011147">
    <property type="entry name" value="Bifunc_Aspkin/hSer_DH"/>
</dbReference>
<keyword evidence="15 29" id="KW-0418">Kinase</keyword>
<dbReference type="GO" id="GO:0004072">
    <property type="term" value="F:aspartate kinase activity"/>
    <property type="evidence" value="ECO:0007669"/>
    <property type="project" value="UniProtKB-EC"/>
</dbReference>
<evidence type="ECO:0000256" key="17">
    <source>
        <dbReference type="ARBA" id="ARBA00022857"/>
    </source>
</evidence>
<dbReference type="Proteomes" id="UP000315540">
    <property type="component" value="Unassembled WGS sequence"/>
</dbReference>
<dbReference type="Pfam" id="PF00742">
    <property type="entry name" value="Homoserine_dh"/>
    <property type="match status" value="1"/>
</dbReference>
<dbReference type="RefSeq" id="WP_140589102.1">
    <property type="nucleotide sequence ID" value="NZ_VFWZ01000001.1"/>
</dbReference>
<evidence type="ECO:0000256" key="7">
    <source>
        <dbReference type="ARBA" id="ARBA00007952"/>
    </source>
</evidence>
<dbReference type="PANTHER" id="PTHR43070">
    <property type="match status" value="1"/>
</dbReference>
<evidence type="ECO:0000256" key="10">
    <source>
        <dbReference type="ARBA" id="ARBA00022605"/>
    </source>
</evidence>
<comment type="catalytic activity">
    <reaction evidence="25">
        <text>L-aspartate + ATP = 4-phospho-L-aspartate + ADP</text>
        <dbReference type="Rhea" id="RHEA:23776"/>
        <dbReference type="ChEBI" id="CHEBI:29991"/>
        <dbReference type="ChEBI" id="CHEBI:30616"/>
        <dbReference type="ChEBI" id="CHEBI:57535"/>
        <dbReference type="ChEBI" id="CHEBI:456216"/>
        <dbReference type="EC" id="2.7.2.4"/>
    </reaction>
    <physiologicalReaction direction="left-to-right" evidence="25">
        <dbReference type="Rhea" id="RHEA:23777"/>
    </physiologicalReaction>
</comment>
<dbReference type="InterPro" id="IPR001048">
    <property type="entry name" value="Asp/Glu/Uridylate_kinase"/>
</dbReference>
<dbReference type="SUPFAM" id="SSF55021">
    <property type="entry name" value="ACT-like"/>
    <property type="match status" value="2"/>
</dbReference>
<dbReference type="InterPro" id="IPR042199">
    <property type="entry name" value="AsparK_Bifunc_asparK/hSer_DH"/>
</dbReference>
<dbReference type="PIRSF" id="PIRSF000727">
    <property type="entry name" value="ThrA"/>
    <property type="match status" value="1"/>
</dbReference>
<dbReference type="EC" id="2.7.2.4" evidence="29"/>
<dbReference type="Gene3D" id="3.30.360.10">
    <property type="entry name" value="Dihydrodipicolinate Reductase, domain 2"/>
    <property type="match status" value="1"/>
</dbReference>
<evidence type="ECO:0000256" key="9">
    <source>
        <dbReference type="ARBA" id="ARBA00011881"/>
    </source>
</evidence>
<evidence type="ECO:0000256" key="14">
    <source>
        <dbReference type="ARBA" id="ARBA00022741"/>
    </source>
</evidence>
<dbReference type="SUPFAM" id="SSF51735">
    <property type="entry name" value="NAD(P)-binding Rossmann-fold domains"/>
    <property type="match status" value="1"/>
</dbReference>
<dbReference type="InterPro" id="IPR018042">
    <property type="entry name" value="Aspartate_kinase_CS"/>
</dbReference>
<evidence type="ECO:0000256" key="18">
    <source>
        <dbReference type="ARBA" id="ARBA00023002"/>
    </source>
</evidence>
<evidence type="ECO:0000256" key="8">
    <source>
        <dbReference type="ARBA" id="ARBA00010046"/>
    </source>
</evidence>
<dbReference type="AlphaFoldDB" id="A0A504JDT4"/>
<evidence type="ECO:0000256" key="1">
    <source>
        <dbReference type="ARBA" id="ARBA00001920"/>
    </source>
</evidence>
<dbReference type="SUPFAM" id="SSF55347">
    <property type="entry name" value="Glyceraldehyde-3-phosphate dehydrogenase-like, C-terminal domain"/>
    <property type="match status" value="1"/>
</dbReference>
<comment type="subunit">
    <text evidence="9">Homotetramer.</text>
</comment>
<comment type="similarity">
    <text evidence="7">In the C-terminal section; belongs to the homoserine dehydrogenase family.</text>
</comment>
<dbReference type="PROSITE" id="PS01042">
    <property type="entry name" value="HOMOSER_DHGENASE"/>
    <property type="match status" value="1"/>
</dbReference>
<evidence type="ECO:0000256" key="26">
    <source>
        <dbReference type="ARBA" id="ARBA00048841"/>
    </source>
</evidence>
<evidence type="ECO:0000256" key="4">
    <source>
        <dbReference type="ARBA" id="ARBA00005056"/>
    </source>
</evidence>
<comment type="pathway">
    <text evidence="6">Amino-acid biosynthesis; L-threonine biosynthesis; L-threonine from L-aspartate: step 1/5.</text>
</comment>
<evidence type="ECO:0000256" key="25">
    <source>
        <dbReference type="ARBA" id="ARBA00048561"/>
    </source>
</evidence>
<dbReference type="Pfam" id="PF03447">
    <property type="entry name" value="NAD_binding_3"/>
    <property type="match status" value="1"/>
</dbReference>
<comment type="caution">
    <text evidence="29">The sequence shown here is derived from an EMBL/GenBank/DDBJ whole genome shotgun (WGS) entry which is preliminary data.</text>
</comment>
<comment type="pathway">
    <text evidence="3">Amino-acid biosynthesis; L-methionine biosynthesis via de novo pathway; L-homoserine from L-aspartate: step 1/3.</text>
</comment>
<comment type="pathway">
    <text evidence="2">Amino-acid biosynthesis; L-lysine biosynthesis via DAP pathway; (S)-tetrahydrodipicolinate from L-aspartate: step 1/4.</text>
</comment>
<dbReference type="InterPro" id="IPR036393">
    <property type="entry name" value="AceGlu_kinase-like_sf"/>
</dbReference>
<keyword evidence="22" id="KW-0486">Methionine biosynthesis</keyword>
<dbReference type="UniPathway" id="UPA00050">
    <property type="reaction ID" value="UER00063"/>
</dbReference>
<dbReference type="InterPro" id="IPR019811">
    <property type="entry name" value="HDH_CS"/>
</dbReference>
<keyword evidence="14" id="KW-0547">Nucleotide-binding</keyword>
<dbReference type="InterPro" id="IPR001342">
    <property type="entry name" value="HDH_cat"/>
</dbReference>
<dbReference type="SUPFAM" id="SSF53633">
    <property type="entry name" value="Carbamate kinase-like"/>
    <property type="match status" value="1"/>
</dbReference>
<dbReference type="InterPro" id="IPR002912">
    <property type="entry name" value="ACT_dom"/>
</dbReference>
<keyword evidence="23" id="KW-0511">Multifunctional enzyme</keyword>